<dbReference type="EMBL" id="SADV01000003">
    <property type="protein sequence ID" value="TQR37092.1"/>
    <property type="molecule type" value="Genomic_DNA"/>
</dbReference>
<dbReference type="OrthoDB" id="2734565at2"/>
<evidence type="ECO:0000313" key="2">
    <source>
        <dbReference type="Proteomes" id="UP000317944"/>
    </source>
</evidence>
<protein>
    <submittedName>
        <fullName evidence="1">Uncharacterized protein</fullName>
    </submittedName>
</protein>
<reference evidence="1 2" key="1">
    <citation type="submission" date="2018-03" db="EMBL/GenBank/DDBJ databases">
        <title>Aerobic endospore-forming bacteria genome sequencing and assembly.</title>
        <authorList>
            <person name="Cavalcante D.A."/>
            <person name="Driks A."/>
            <person name="Putonti C."/>
            <person name="De-Souza M.T."/>
        </authorList>
    </citation>
    <scope>NUCLEOTIDE SEQUENCE [LARGE SCALE GENOMIC DNA]</scope>
    <source>
        <strain evidence="1 2">SDF0037</strain>
    </source>
</reference>
<organism evidence="1 2">
    <name type="scientific">Lysinibacillus sphaericus</name>
    <name type="common">Bacillus sphaericus</name>
    <dbReference type="NCBI Taxonomy" id="1421"/>
    <lineage>
        <taxon>Bacteria</taxon>
        <taxon>Bacillati</taxon>
        <taxon>Bacillota</taxon>
        <taxon>Bacilli</taxon>
        <taxon>Bacillales</taxon>
        <taxon>Bacillaceae</taxon>
        <taxon>Lysinibacillus</taxon>
    </lineage>
</organism>
<accession>A0A544UTC0</accession>
<proteinExistence type="predicted"/>
<dbReference type="RefSeq" id="WP_142507787.1">
    <property type="nucleotide sequence ID" value="NZ_SADV01000003.1"/>
</dbReference>
<dbReference type="Proteomes" id="UP000317944">
    <property type="component" value="Unassembled WGS sequence"/>
</dbReference>
<comment type="caution">
    <text evidence="1">The sequence shown here is derived from an EMBL/GenBank/DDBJ whole genome shotgun (WGS) entry which is preliminary data.</text>
</comment>
<sequence length="112" mass="13430">MQRDQLKQRILRELSEFISYLKELISENRFDDGEVLEISLLVIKNGPEILSDKQWYVFLEDGILRDKYVDNCERCSEHIPWSNMNNAIFINKDYHCANCSYFENKATFHNYL</sequence>
<dbReference type="AlphaFoldDB" id="A0A544UTC0"/>
<gene>
    <name evidence="1" type="ORF">C7Y47_05195</name>
</gene>
<name>A0A544UTC0_LYSSH</name>
<evidence type="ECO:0000313" key="1">
    <source>
        <dbReference type="EMBL" id="TQR37092.1"/>
    </source>
</evidence>